<keyword evidence="3" id="KW-1185">Reference proteome</keyword>
<sequence>MSWHAAVQDALKTLDSAVIPSSLELISLIKKVNPTTVCLSETQRLKGYEIKSRLQNLLLEHYGETFRLVPHPLNSEIVLIKHAALPSIDACHTPLAALSRKALDQALSEAEPVAQVAPKKARKANKEAPEPAGTPRELLRRAQEFLAGYDFAAAEEVLCSIRITDRDDVPTVERAVRALIEEMGGYQQAVDLVLAQQHQFLRDPRLRVLSARAYHLCGAFAEARAIFDGLQRKELDKEALVAYADIAHKDGNLALALKLLQTAEETEGFAGGLEGLKQEVEAALQVQVAPLLDAACAALQGADLAGAEALAREVLHLFPGNPRAREVVAAISADREAAEIALLWERLAQTAGCEARLELLEKLLARDRANEVPLAALVAQERGKQKKAWAQTRLERLRVLVVEGCWPEAFDIVWWLNEQAELREDCREACSLSPYLAFLLGNRRLERLPDKSARQAWLDLVAALGSCQAGEPAGCLDILERVRHYFEKYREFQEVYDAALVWEQGRAREEIEGILAAAGREGTTLGQVQAFSNTARKAMLHLPLEERAEIGRKLEARIAELTPTHSDEDVFEAYRYFVRSGVHDRADLVRNMLPGRDEDFKRCAAEVAADLAIERTPLRLEFSGTLPPDLFGEAPLQWIGSTDRHIVWQDGEDALVVLDVNKRQAGRFVSPHLKGVYLLDALPADDTFLFSSTEDPLHKWRAVLNDEECVFTACVDIREFSQTGDDVPVSVYFSSERASDYYVVIWDAKETQPGRVVRRKIGNKCQAVNLQVGSRLRPEVLRISSYPDKFIIGCDDIMKFCFKNLTSDYSLDMPPRDVWEIDAANGHFYYFDRAILKRANIADYENRITYSNSSCCFFFAENHRKLGLSPETGTLMVRLRQKAALYHYGENRISQSFALGRLVGTKPARSWYVYDYQKESQTLTVRDIGRELADLLEWEEAQTPVNGKEKENPNWSEELHRQIYFGYTAEEDEPSAAEGEPAGS</sequence>
<dbReference type="RefSeq" id="WP_183354937.1">
    <property type="nucleotide sequence ID" value="NZ_BLXX01000007.1"/>
</dbReference>
<comment type="caution">
    <text evidence="2">The sequence shown here is derived from an EMBL/GenBank/DDBJ whole genome shotgun (WGS) entry which is preliminary data.</text>
</comment>
<protein>
    <submittedName>
        <fullName evidence="2">Uncharacterized protein</fullName>
    </submittedName>
</protein>
<evidence type="ECO:0000256" key="1">
    <source>
        <dbReference type="SAM" id="MobiDB-lite"/>
    </source>
</evidence>
<accession>A0A6V8MK40</accession>
<organism evidence="2 3">
    <name type="scientific">Geomonas silvestris</name>
    <dbReference type="NCBI Taxonomy" id="2740184"/>
    <lineage>
        <taxon>Bacteria</taxon>
        <taxon>Pseudomonadati</taxon>
        <taxon>Thermodesulfobacteriota</taxon>
        <taxon>Desulfuromonadia</taxon>
        <taxon>Geobacterales</taxon>
        <taxon>Geobacteraceae</taxon>
        <taxon>Geomonas</taxon>
    </lineage>
</organism>
<proteinExistence type="predicted"/>
<dbReference type="Proteomes" id="UP000556026">
    <property type="component" value="Unassembled WGS sequence"/>
</dbReference>
<dbReference type="AlphaFoldDB" id="A0A6V8MK40"/>
<feature type="region of interest" description="Disordered" evidence="1">
    <location>
        <begin position="114"/>
        <end position="135"/>
    </location>
</feature>
<reference evidence="3" key="1">
    <citation type="submission" date="2020-06" db="EMBL/GenBank/DDBJ databases">
        <title>Draft genomic sequence of Geomonas sp. Red330.</title>
        <authorList>
            <person name="Itoh H."/>
            <person name="Zhenxing X."/>
            <person name="Ushijima N."/>
            <person name="Masuda Y."/>
            <person name="Shiratori Y."/>
            <person name="Senoo K."/>
        </authorList>
    </citation>
    <scope>NUCLEOTIDE SEQUENCE [LARGE SCALE GENOMIC DNA]</scope>
    <source>
        <strain evidence="3">Red330</strain>
    </source>
</reference>
<evidence type="ECO:0000313" key="2">
    <source>
        <dbReference type="EMBL" id="GFO60113.1"/>
    </source>
</evidence>
<gene>
    <name evidence="2" type="ORF">GMST_24380</name>
</gene>
<dbReference type="EMBL" id="BLXX01000007">
    <property type="protein sequence ID" value="GFO60113.1"/>
    <property type="molecule type" value="Genomic_DNA"/>
</dbReference>
<name>A0A6V8MK40_9BACT</name>
<evidence type="ECO:0000313" key="3">
    <source>
        <dbReference type="Proteomes" id="UP000556026"/>
    </source>
</evidence>